<dbReference type="PANTHER" id="PTHR45905">
    <property type="entry name" value="GOLGI-LOCALIZED, GAMMA-ADAPTIN EAR CONTAINING, ARF BINDING PROTEIN"/>
    <property type="match status" value="1"/>
</dbReference>
<dbReference type="GO" id="GO:0006893">
    <property type="term" value="P:Golgi to plasma membrane transport"/>
    <property type="evidence" value="ECO:0007669"/>
    <property type="project" value="TreeGrafter"/>
</dbReference>
<dbReference type="InterPro" id="IPR008152">
    <property type="entry name" value="Clathrin_a/b/g-adaptin_app_Ig"/>
</dbReference>
<evidence type="ECO:0000256" key="2">
    <source>
        <dbReference type="ARBA" id="ARBA00004220"/>
    </source>
</evidence>
<keyword evidence="7" id="KW-0653">Protein transport</keyword>
<comment type="similarity">
    <text evidence="3">Belongs to the GGA protein family.</text>
</comment>
<dbReference type="Gene3D" id="2.60.40.1230">
    <property type="match status" value="1"/>
</dbReference>
<feature type="domain" description="GAE" evidence="11">
    <location>
        <begin position="353"/>
        <end position="474"/>
    </location>
</feature>
<keyword evidence="4" id="KW-0813">Transport</keyword>
<dbReference type="Proteomes" id="UP000694408">
    <property type="component" value="Unplaced"/>
</dbReference>
<dbReference type="Pfam" id="PF03127">
    <property type="entry name" value="GAT"/>
    <property type="match status" value="1"/>
</dbReference>
<evidence type="ECO:0000256" key="8">
    <source>
        <dbReference type="ARBA" id="ARBA00023034"/>
    </source>
</evidence>
<evidence type="ECO:0000256" key="6">
    <source>
        <dbReference type="ARBA" id="ARBA00022843"/>
    </source>
</evidence>
<feature type="region of interest" description="Disordered" evidence="9">
    <location>
        <begin position="136"/>
        <end position="156"/>
    </location>
</feature>
<dbReference type="InterPro" id="IPR008942">
    <property type="entry name" value="ENTH_VHS"/>
</dbReference>
<dbReference type="SUPFAM" id="SSF89009">
    <property type="entry name" value="GAT-like domain"/>
    <property type="match status" value="1"/>
</dbReference>
<dbReference type="Pfam" id="PF02883">
    <property type="entry name" value="Alpha_adaptinC2"/>
    <property type="match status" value="1"/>
</dbReference>
<dbReference type="Gene3D" id="1.20.58.160">
    <property type="match status" value="1"/>
</dbReference>
<dbReference type="Ensembl" id="ENSJHYT00000003000.1">
    <property type="protein sequence ID" value="ENSJHYP00000002406.1"/>
    <property type="gene ID" value="ENSJHYG00000002026.1"/>
</dbReference>
<keyword evidence="8" id="KW-0333">Golgi apparatus</keyword>
<dbReference type="GO" id="GO:0035091">
    <property type="term" value="F:phosphatidylinositol binding"/>
    <property type="evidence" value="ECO:0007669"/>
    <property type="project" value="InterPro"/>
</dbReference>
<dbReference type="GO" id="GO:0043130">
    <property type="term" value="F:ubiquitin binding"/>
    <property type="evidence" value="ECO:0007669"/>
    <property type="project" value="InterPro"/>
</dbReference>
<evidence type="ECO:0000256" key="7">
    <source>
        <dbReference type="ARBA" id="ARBA00022927"/>
    </source>
</evidence>
<dbReference type="InterPro" id="IPR013041">
    <property type="entry name" value="Clathrin_app_Ig-like_sf"/>
</dbReference>
<comment type="subcellular location">
    <subcellularLocation>
        <location evidence="2">Early endosome membrane</location>
        <topology evidence="2">Peripheral membrane protein</topology>
    </subcellularLocation>
    <subcellularLocation>
        <location evidence="1">Golgi apparatus</location>
        <location evidence="1">trans-Golgi network membrane</location>
        <topology evidence="1">Peripheral membrane protein</topology>
    </subcellularLocation>
</comment>
<protein>
    <submittedName>
        <fullName evidence="13">Golgi associated, gamma adaptin ear containing, ARF binding protein 2</fullName>
    </submittedName>
</protein>
<dbReference type="GO" id="GO:0031267">
    <property type="term" value="F:small GTPase binding"/>
    <property type="evidence" value="ECO:0007669"/>
    <property type="project" value="InterPro"/>
</dbReference>
<feature type="region of interest" description="Disordered" evidence="9">
    <location>
        <begin position="274"/>
        <end position="296"/>
    </location>
</feature>
<evidence type="ECO:0000259" key="11">
    <source>
        <dbReference type="PROSITE" id="PS50180"/>
    </source>
</evidence>
<dbReference type="Gene3D" id="1.25.40.90">
    <property type="match status" value="1"/>
</dbReference>
<proteinExistence type="inferred from homology"/>
<dbReference type="GO" id="GO:0006886">
    <property type="term" value="P:intracellular protein transport"/>
    <property type="evidence" value="ECO:0007669"/>
    <property type="project" value="InterPro"/>
</dbReference>
<sequence>MDEATDPSVSEENWECIQRFCEQVNAATEGPWFALRLLAHKIQSPQEGEALHALTVLETCVNNCGDRFHSEMAKFRFLNELIKVLSPKYYGIWSSEKVKSRVTEVIFSWTVWFPQEVKIQDAYQMLKKQGIVKEDPKLPEDKILPPPSPRPQNSIFDTDEEKSKVNLRVFMPHPLFCPDEKRAQVSRRVNTIREVSENVRRMDEFLESSRRGELSPGDQESLQALFQRCERLRPLLFRLASEAVPDEEALAEVLQANDQLSWALGQYRQAVASQEDGDGAGSAASSARAPGEEPPQQLCPACQVGAGFGREVLLREQTGESAVTHKKYYVTIIFSYGRGSQALILALDLSLAGTISPLTVYDRDGFKVMLHFSRDPAPGRPDVLVMVLSMLSTSAHPIKDIVFQAAVPKTMQIKLQPASGSELPAFSPLLPPAVLSQVLLLSNPHKDPIRLKYRLVFTQGLQSFCEVGEVTGFPEAELWARS</sequence>
<dbReference type="InterPro" id="IPR027422">
    <property type="entry name" value="GGA1-3"/>
</dbReference>
<dbReference type="OMA" id="NCCKEKK"/>
<dbReference type="GO" id="GO:0034394">
    <property type="term" value="P:protein localization to cell surface"/>
    <property type="evidence" value="ECO:0007669"/>
    <property type="project" value="TreeGrafter"/>
</dbReference>
<dbReference type="InterPro" id="IPR008153">
    <property type="entry name" value="GAE_dom"/>
</dbReference>
<keyword evidence="5" id="KW-0967">Endosome</keyword>
<evidence type="ECO:0000256" key="9">
    <source>
        <dbReference type="SAM" id="MobiDB-lite"/>
    </source>
</evidence>
<name>A0A8C5IHT6_JUNHY</name>
<evidence type="ECO:0000256" key="1">
    <source>
        <dbReference type="ARBA" id="ARBA00004150"/>
    </source>
</evidence>
<evidence type="ECO:0000259" key="12">
    <source>
        <dbReference type="PROSITE" id="PS50909"/>
    </source>
</evidence>
<evidence type="ECO:0000259" key="10">
    <source>
        <dbReference type="PROSITE" id="PS50179"/>
    </source>
</evidence>
<dbReference type="InterPro" id="IPR002014">
    <property type="entry name" value="VHS_dom"/>
</dbReference>
<reference evidence="13" key="2">
    <citation type="submission" date="2025-09" db="UniProtKB">
        <authorList>
            <consortium name="Ensembl"/>
        </authorList>
    </citation>
    <scope>IDENTIFICATION</scope>
</reference>
<dbReference type="GO" id="GO:0005802">
    <property type="term" value="C:trans-Golgi network"/>
    <property type="evidence" value="ECO:0007669"/>
    <property type="project" value="InterPro"/>
</dbReference>
<dbReference type="SUPFAM" id="SSF49348">
    <property type="entry name" value="Clathrin adaptor appendage domain"/>
    <property type="match status" value="1"/>
</dbReference>
<dbReference type="PROSITE" id="PS50180">
    <property type="entry name" value="GAE"/>
    <property type="match status" value="1"/>
</dbReference>
<dbReference type="PANTHER" id="PTHR45905:SF2">
    <property type="entry name" value="ADP-RIBOSYLATION FACTOR-BINDING PROTEIN GGA2"/>
    <property type="match status" value="1"/>
</dbReference>
<evidence type="ECO:0000256" key="3">
    <source>
        <dbReference type="ARBA" id="ARBA00008099"/>
    </source>
</evidence>
<dbReference type="Pfam" id="PF00790">
    <property type="entry name" value="VHS"/>
    <property type="match status" value="1"/>
</dbReference>
<feature type="domain" description="VHS" evidence="10">
    <location>
        <begin position="4"/>
        <end position="134"/>
    </location>
</feature>
<feature type="domain" description="GAT" evidence="12">
    <location>
        <begin position="183"/>
        <end position="272"/>
    </location>
</feature>
<keyword evidence="6" id="KW-0832">Ubl conjugation</keyword>
<dbReference type="PROSITE" id="PS50179">
    <property type="entry name" value="VHS"/>
    <property type="match status" value="1"/>
</dbReference>
<dbReference type="GO" id="GO:0031901">
    <property type="term" value="C:early endosome membrane"/>
    <property type="evidence" value="ECO:0007669"/>
    <property type="project" value="UniProtKB-SubCell"/>
</dbReference>
<organism evidence="13 14">
    <name type="scientific">Junco hyemalis</name>
    <name type="common">Dark-eyed junco</name>
    <dbReference type="NCBI Taxonomy" id="40217"/>
    <lineage>
        <taxon>Eukaryota</taxon>
        <taxon>Metazoa</taxon>
        <taxon>Chordata</taxon>
        <taxon>Craniata</taxon>
        <taxon>Vertebrata</taxon>
        <taxon>Euteleostomi</taxon>
        <taxon>Archelosauria</taxon>
        <taxon>Archosauria</taxon>
        <taxon>Dinosauria</taxon>
        <taxon>Saurischia</taxon>
        <taxon>Theropoda</taxon>
        <taxon>Coelurosauria</taxon>
        <taxon>Aves</taxon>
        <taxon>Neognathae</taxon>
        <taxon>Neoaves</taxon>
        <taxon>Telluraves</taxon>
        <taxon>Australaves</taxon>
        <taxon>Passeriformes</taxon>
        <taxon>Passerellidae</taxon>
        <taxon>Junco</taxon>
    </lineage>
</organism>
<dbReference type="InterPro" id="IPR038425">
    <property type="entry name" value="GAT_sf"/>
</dbReference>
<evidence type="ECO:0000313" key="14">
    <source>
        <dbReference type="Proteomes" id="UP000694408"/>
    </source>
</evidence>
<dbReference type="AlphaFoldDB" id="A0A8C5IHT6"/>
<dbReference type="SMART" id="SM00809">
    <property type="entry name" value="Alpha_adaptinC2"/>
    <property type="match status" value="1"/>
</dbReference>
<keyword evidence="14" id="KW-1185">Reference proteome</keyword>
<evidence type="ECO:0000256" key="4">
    <source>
        <dbReference type="ARBA" id="ARBA00022448"/>
    </source>
</evidence>
<dbReference type="PROSITE" id="PS50909">
    <property type="entry name" value="GAT"/>
    <property type="match status" value="1"/>
</dbReference>
<dbReference type="SMART" id="SM00288">
    <property type="entry name" value="VHS"/>
    <property type="match status" value="1"/>
</dbReference>
<reference evidence="13" key="1">
    <citation type="submission" date="2025-08" db="UniProtKB">
        <authorList>
            <consortium name="Ensembl"/>
        </authorList>
    </citation>
    <scope>IDENTIFICATION</scope>
</reference>
<accession>A0A8C5IHT6</accession>
<evidence type="ECO:0000313" key="13">
    <source>
        <dbReference type="Ensembl" id="ENSJHYP00000002406.1"/>
    </source>
</evidence>
<evidence type="ECO:0000256" key="5">
    <source>
        <dbReference type="ARBA" id="ARBA00022753"/>
    </source>
</evidence>
<dbReference type="SUPFAM" id="SSF48464">
    <property type="entry name" value="ENTH/VHS domain"/>
    <property type="match status" value="1"/>
</dbReference>
<dbReference type="InterPro" id="IPR004152">
    <property type="entry name" value="GAT_dom"/>
</dbReference>